<evidence type="ECO:0000313" key="3">
    <source>
        <dbReference type="Proteomes" id="UP000038010"/>
    </source>
</evidence>
<feature type="compositionally biased region" description="Polar residues" evidence="1">
    <location>
        <begin position="1"/>
        <end position="19"/>
    </location>
</feature>
<evidence type="ECO:0000256" key="1">
    <source>
        <dbReference type="SAM" id="MobiDB-lite"/>
    </source>
</evidence>
<comment type="caution">
    <text evidence="2">The sequence shown here is derived from an EMBL/GenBank/DDBJ whole genome shotgun (WGS) entry which is preliminary data.</text>
</comment>
<dbReference type="EMBL" id="LFJN01000040">
    <property type="protein sequence ID" value="KPI35435.1"/>
    <property type="molecule type" value="Genomic_DNA"/>
</dbReference>
<feature type="compositionally biased region" description="Low complexity" evidence="1">
    <location>
        <begin position="20"/>
        <end position="41"/>
    </location>
</feature>
<dbReference type="Proteomes" id="UP000038010">
    <property type="component" value="Unassembled WGS sequence"/>
</dbReference>
<organism evidence="2 3">
    <name type="scientific">Cyphellophora attinorum</name>
    <dbReference type="NCBI Taxonomy" id="1664694"/>
    <lineage>
        <taxon>Eukaryota</taxon>
        <taxon>Fungi</taxon>
        <taxon>Dikarya</taxon>
        <taxon>Ascomycota</taxon>
        <taxon>Pezizomycotina</taxon>
        <taxon>Eurotiomycetes</taxon>
        <taxon>Chaetothyriomycetidae</taxon>
        <taxon>Chaetothyriales</taxon>
        <taxon>Cyphellophoraceae</taxon>
        <taxon>Cyphellophora</taxon>
    </lineage>
</organism>
<keyword evidence="3" id="KW-1185">Reference proteome</keyword>
<dbReference type="OrthoDB" id="5408144at2759"/>
<evidence type="ECO:0000313" key="2">
    <source>
        <dbReference type="EMBL" id="KPI35435.1"/>
    </source>
</evidence>
<feature type="region of interest" description="Disordered" evidence="1">
    <location>
        <begin position="1"/>
        <end position="105"/>
    </location>
</feature>
<gene>
    <name evidence="2" type="ORF">AB675_11672</name>
</gene>
<dbReference type="RefSeq" id="XP_017995398.1">
    <property type="nucleotide sequence ID" value="XM_018140539.1"/>
</dbReference>
<feature type="compositionally biased region" description="Polar residues" evidence="1">
    <location>
        <begin position="62"/>
        <end position="71"/>
    </location>
</feature>
<dbReference type="GeneID" id="28732420"/>
<dbReference type="VEuPathDB" id="FungiDB:AB675_11672"/>
<proteinExistence type="predicted"/>
<dbReference type="AlphaFoldDB" id="A0A0N1GY06"/>
<protein>
    <submittedName>
        <fullName evidence="2">Uncharacterized protein</fullName>
    </submittedName>
</protein>
<name>A0A0N1GY06_9EURO</name>
<sequence>MALSGTFSPRGTGAQSGATSLAPSAANSRRASYARARSHLSTANSVSEDRDDSPDSAEARTATKSGSQDSAPSLIDDTDSPELSAISRSITAAESRNELSLERTVTARPSKVPTFENHFTAEELEQAMAQASLRPRRGTVLGPIVVRSDGSIAA</sequence>
<reference evidence="2 3" key="1">
    <citation type="submission" date="2015-06" db="EMBL/GenBank/DDBJ databases">
        <title>Draft genome of the ant-associated black yeast Phialophora attae CBS 131958.</title>
        <authorList>
            <person name="Moreno L.F."/>
            <person name="Stielow B.J."/>
            <person name="de Hoog S."/>
            <person name="Vicente V.A."/>
            <person name="Weiss V.A."/>
            <person name="de Vries M."/>
            <person name="Cruz L.M."/>
            <person name="Souza E.M."/>
        </authorList>
    </citation>
    <scope>NUCLEOTIDE SEQUENCE [LARGE SCALE GENOMIC DNA]</scope>
    <source>
        <strain evidence="2 3">CBS 131958</strain>
    </source>
</reference>
<accession>A0A0N1GY06</accession>